<evidence type="ECO:0000313" key="6">
    <source>
        <dbReference type="EMBL" id="WOL11377.1"/>
    </source>
</evidence>
<evidence type="ECO:0000256" key="5">
    <source>
        <dbReference type="SAM" id="SignalP"/>
    </source>
</evidence>
<keyword evidence="7" id="KW-1185">Reference proteome</keyword>
<accession>A0AAQ3KPE9</accession>
<evidence type="ECO:0000256" key="4">
    <source>
        <dbReference type="ARBA" id="ARBA00023157"/>
    </source>
</evidence>
<dbReference type="AlphaFoldDB" id="A0AAQ3KPE9"/>
<organism evidence="6 7">
    <name type="scientific">Canna indica</name>
    <name type="common">Indian-shot</name>
    <dbReference type="NCBI Taxonomy" id="4628"/>
    <lineage>
        <taxon>Eukaryota</taxon>
        <taxon>Viridiplantae</taxon>
        <taxon>Streptophyta</taxon>
        <taxon>Embryophyta</taxon>
        <taxon>Tracheophyta</taxon>
        <taxon>Spermatophyta</taxon>
        <taxon>Magnoliopsida</taxon>
        <taxon>Liliopsida</taxon>
        <taxon>Zingiberales</taxon>
        <taxon>Cannaceae</taxon>
        <taxon>Canna</taxon>
    </lineage>
</organism>
<reference evidence="6 7" key="1">
    <citation type="submission" date="2023-10" db="EMBL/GenBank/DDBJ databases">
        <title>Chromosome-scale genome assembly provides insights into flower coloration mechanisms of Canna indica.</title>
        <authorList>
            <person name="Li C."/>
        </authorList>
    </citation>
    <scope>NUCLEOTIDE SEQUENCE [LARGE SCALE GENOMIC DNA]</scope>
    <source>
        <tissue evidence="6">Flower</tissue>
    </source>
</reference>
<dbReference type="Pfam" id="PF05498">
    <property type="entry name" value="RALF"/>
    <property type="match status" value="1"/>
</dbReference>
<dbReference type="InterPro" id="IPR008801">
    <property type="entry name" value="RALF"/>
</dbReference>
<keyword evidence="3 5" id="KW-0732">Signal</keyword>
<evidence type="ECO:0000256" key="3">
    <source>
        <dbReference type="ARBA" id="ARBA00022729"/>
    </source>
</evidence>
<comment type="similarity">
    <text evidence="1">Belongs to the plant rapid alkalinization factor (RALF) family.</text>
</comment>
<dbReference type="EMBL" id="CP136895">
    <property type="protein sequence ID" value="WOL11377.1"/>
    <property type="molecule type" value="Genomic_DNA"/>
</dbReference>
<name>A0AAQ3KPE9_9LILI</name>
<sequence length="127" mass="13433">MMRSSSCSLIPFFFFFLLCASELPIGSTAGPTNAAAPVVATTAFRQSTCNETGGCRMEEEDEAIVVEFQLDSEINRRLLAGGAPSVTNGALSPNKPVCPSSNGHSYNCGGQSGNSGGRPCYYHQQRC</sequence>
<keyword evidence="2" id="KW-0372">Hormone</keyword>
<keyword evidence="4" id="KW-1015">Disulfide bond</keyword>
<dbReference type="GO" id="GO:0005179">
    <property type="term" value="F:hormone activity"/>
    <property type="evidence" value="ECO:0007669"/>
    <property type="project" value="UniProtKB-KW"/>
</dbReference>
<evidence type="ECO:0000313" key="7">
    <source>
        <dbReference type="Proteomes" id="UP001327560"/>
    </source>
</evidence>
<feature type="signal peptide" evidence="5">
    <location>
        <begin position="1"/>
        <end position="29"/>
    </location>
</feature>
<feature type="chain" id="PRO_5042825015" evidence="5">
    <location>
        <begin position="30"/>
        <end position="127"/>
    </location>
</feature>
<dbReference type="Proteomes" id="UP001327560">
    <property type="component" value="Chromosome 6"/>
</dbReference>
<gene>
    <name evidence="6" type="ORF">Cni_G20139</name>
</gene>
<evidence type="ECO:0000256" key="2">
    <source>
        <dbReference type="ARBA" id="ARBA00022702"/>
    </source>
</evidence>
<proteinExistence type="inferred from homology"/>
<evidence type="ECO:0000256" key="1">
    <source>
        <dbReference type="ARBA" id="ARBA00009178"/>
    </source>
</evidence>
<protein>
    <submittedName>
        <fullName evidence="6">Protein RALF-like 33</fullName>
    </submittedName>
</protein>